<proteinExistence type="predicted"/>
<sequence length="73" mass="8604">MYVYIFQSISHLFRLSICLHFPFSRAYSRQSQCVRFLPLRSYTSSLFRSPAIAIYLGVPFHLLDRDTRVTDVV</sequence>
<organism evidence="1">
    <name type="scientific">Daphnia magna</name>
    <dbReference type="NCBI Taxonomy" id="35525"/>
    <lineage>
        <taxon>Eukaryota</taxon>
        <taxon>Metazoa</taxon>
        <taxon>Ecdysozoa</taxon>
        <taxon>Arthropoda</taxon>
        <taxon>Crustacea</taxon>
        <taxon>Branchiopoda</taxon>
        <taxon>Diplostraca</taxon>
        <taxon>Cladocera</taxon>
        <taxon>Anomopoda</taxon>
        <taxon>Daphniidae</taxon>
        <taxon>Daphnia</taxon>
    </lineage>
</organism>
<dbReference type="AlphaFoldDB" id="A0A0P5XAQ6"/>
<reference evidence="1" key="1">
    <citation type="submission" date="2015-10" db="EMBL/GenBank/DDBJ databases">
        <title>EvidentialGene: Evidence-directed Construction of Complete mRNA Transcriptomes without Genomes.</title>
        <authorList>
            <person name="Gilbert D.G."/>
        </authorList>
    </citation>
    <scope>NUCLEOTIDE SEQUENCE</scope>
</reference>
<protein>
    <submittedName>
        <fullName evidence="1">Uncharacterized protein</fullName>
    </submittedName>
</protein>
<accession>A0A0P5XAQ6</accession>
<name>A0A0P5XAQ6_9CRUS</name>
<dbReference type="EMBL" id="GDIQ01095904">
    <property type="protein sequence ID" value="JAL55822.1"/>
    <property type="molecule type" value="Transcribed_RNA"/>
</dbReference>
<evidence type="ECO:0000313" key="1">
    <source>
        <dbReference type="EMBL" id="JAL55822.1"/>
    </source>
</evidence>